<evidence type="ECO:0000256" key="14">
    <source>
        <dbReference type="RuleBase" id="RU364088"/>
    </source>
</evidence>
<evidence type="ECO:0000256" key="2">
    <source>
        <dbReference type="ARBA" id="ARBA00004429"/>
    </source>
</evidence>
<keyword evidence="10 14" id="KW-0067">ATP-binding</keyword>
<dbReference type="PRINTS" id="PR00344">
    <property type="entry name" value="BCTRLSENSOR"/>
</dbReference>
<dbReference type="InterPro" id="IPR036890">
    <property type="entry name" value="HATPase_C_sf"/>
</dbReference>
<comment type="catalytic activity">
    <reaction evidence="1 14">
        <text>ATP + protein L-histidine = ADP + protein N-phospho-L-histidine.</text>
        <dbReference type="EC" id="2.7.13.3"/>
    </reaction>
</comment>
<feature type="domain" description="Histidine kinase" evidence="15">
    <location>
        <begin position="259"/>
        <end position="472"/>
    </location>
</feature>
<dbReference type="SUPFAM" id="SSF55874">
    <property type="entry name" value="ATPase domain of HSP90 chaperone/DNA topoisomerase II/histidine kinase"/>
    <property type="match status" value="1"/>
</dbReference>
<evidence type="ECO:0000256" key="8">
    <source>
        <dbReference type="ARBA" id="ARBA00022741"/>
    </source>
</evidence>
<evidence type="ECO:0000256" key="10">
    <source>
        <dbReference type="ARBA" id="ARBA00022840"/>
    </source>
</evidence>
<evidence type="ECO:0000313" key="17">
    <source>
        <dbReference type="EMBL" id="PPL18225.1"/>
    </source>
</evidence>
<dbReference type="RefSeq" id="WP_104485032.1">
    <property type="nucleotide sequence ID" value="NZ_BMYB01000006.1"/>
</dbReference>
<comment type="subcellular location">
    <subcellularLocation>
        <location evidence="2">Cell inner membrane</location>
        <topology evidence="2">Multi-pass membrane protein</topology>
    </subcellularLocation>
</comment>
<dbReference type="CDD" id="cd06225">
    <property type="entry name" value="HAMP"/>
    <property type="match status" value="1"/>
</dbReference>
<proteinExistence type="predicted"/>
<keyword evidence="3 14" id="KW-1003">Cell membrane</keyword>
<dbReference type="InterPro" id="IPR004358">
    <property type="entry name" value="Sig_transdc_His_kin-like_C"/>
</dbReference>
<feature type="transmembrane region" description="Helical" evidence="14">
    <location>
        <begin position="12"/>
        <end position="31"/>
    </location>
</feature>
<keyword evidence="11 14" id="KW-1133">Transmembrane helix</keyword>
<dbReference type="OrthoDB" id="9809766at2"/>
<dbReference type="InterPro" id="IPR036097">
    <property type="entry name" value="HisK_dim/P_sf"/>
</dbReference>
<keyword evidence="9 14" id="KW-0418">Kinase</keyword>
<dbReference type="GO" id="GO:0005524">
    <property type="term" value="F:ATP binding"/>
    <property type="evidence" value="ECO:0007669"/>
    <property type="project" value="UniProtKB-KW"/>
</dbReference>
<dbReference type="InterPro" id="IPR006290">
    <property type="entry name" value="CztS_silS_copS"/>
</dbReference>
<dbReference type="Pfam" id="PF21085">
    <property type="entry name" value="CusS"/>
    <property type="match status" value="1"/>
</dbReference>
<dbReference type="CDD" id="cd00082">
    <property type="entry name" value="HisKA"/>
    <property type="match status" value="1"/>
</dbReference>
<dbReference type="Pfam" id="PF00512">
    <property type="entry name" value="HisKA"/>
    <property type="match status" value="1"/>
</dbReference>
<dbReference type="PANTHER" id="PTHR45436:SF15">
    <property type="entry name" value="SENSOR HISTIDINE KINASE CUSS"/>
    <property type="match status" value="1"/>
</dbReference>
<evidence type="ECO:0000256" key="13">
    <source>
        <dbReference type="ARBA" id="ARBA00023136"/>
    </source>
</evidence>
<protein>
    <recommendedName>
        <fullName evidence="14">Sensor protein</fullName>
        <ecNumber evidence="14">2.7.13.3</ecNumber>
    </recommendedName>
</protein>
<evidence type="ECO:0000256" key="12">
    <source>
        <dbReference type="ARBA" id="ARBA00023012"/>
    </source>
</evidence>
<keyword evidence="13 14" id="KW-0472">Membrane</keyword>
<dbReference type="EC" id="2.7.13.3" evidence="14"/>
<evidence type="ECO:0000259" key="15">
    <source>
        <dbReference type="PROSITE" id="PS50109"/>
    </source>
</evidence>
<dbReference type="InterPro" id="IPR005467">
    <property type="entry name" value="His_kinase_dom"/>
</dbReference>
<evidence type="ECO:0000256" key="7">
    <source>
        <dbReference type="ARBA" id="ARBA00022692"/>
    </source>
</evidence>
<dbReference type="SMART" id="SM00387">
    <property type="entry name" value="HATPase_c"/>
    <property type="match status" value="1"/>
</dbReference>
<evidence type="ECO:0000313" key="18">
    <source>
        <dbReference type="Proteomes" id="UP000242231"/>
    </source>
</evidence>
<dbReference type="InterPro" id="IPR003660">
    <property type="entry name" value="HAMP_dom"/>
</dbReference>
<sequence length="478" mass="52990">MKGLLSLTTRLSIMFGLTMLGIWILVSVLLLHTLGHHFDKQDDTEITGKLQLATNFLSAHIKSGAQDWSSLNRQLNDALLGHHSLYILILDPQGQVLADIHPPGSSQPGMTWVNGRRGLTPGSIENWRENGTVFRSVTEQLVPGSAGKQADLPPYFLVRATIDTSYHQHFINEIKNGLYWFTLGIGLISLFLGWLASRIGLKPLRELASVSKSVTASQLDQRLALDNAPSELYAPIQAFNTMLDRLEASFQRLSEFSSDIAHELRTPVNSLMMQTQVALTHPRDAEDYKEVLYANLETAERLARMIGEMLFLAKSEQGQLAMQREPLVLADELDELMEFFEPLASEQLVRLQRQGNANLLGDRSMLQRAFSNLLANAIRYTQAQGEVRIAIHSDSTGIIVEVANPGPAIPPEQWPRLFDRFYRADSARQSVTEGTGLGLAIAKAIITAHDGTLSVHSDERETCFTAHFARTNPSTATG</sequence>
<feature type="transmembrane region" description="Helical" evidence="14">
    <location>
        <begin position="178"/>
        <end position="196"/>
    </location>
</feature>
<dbReference type="NCBIfam" id="TIGR01386">
    <property type="entry name" value="cztS_silS_copS"/>
    <property type="match status" value="1"/>
</dbReference>
<dbReference type="GO" id="GO:0005886">
    <property type="term" value="C:plasma membrane"/>
    <property type="evidence" value="ECO:0007669"/>
    <property type="project" value="UniProtKB-SubCell"/>
</dbReference>
<keyword evidence="18" id="KW-1185">Reference proteome</keyword>
<dbReference type="FunFam" id="3.30.565.10:FF:000006">
    <property type="entry name" value="Sensor histidine kinase WalK"/>
    <property type="match status" value="1"/>
</dbReference>
<dbReference type="InterPro" id="IPR003661">
    <property type="entry name" value="HisK_dim/P_dom"/>
</dbReference>
<evidence type="ECO:0000256" key="4">
    <source>
        <dbReference type="ARBA" id="ARBA00022519"/>
    </source>
</evidence>
<dbReference type="SMART" id="SM00388">
    <property type="entry name" value="HisKA"/>
    <property type="match status" value="1"/>
</dbReference>
<dbReference type="GO" id="GO:0000155">
    <property type="term" value="F:phosphorelay sensor kinase activity"/>
    <property type="evidence" value="ECO:0007669"/>
    <property type="project" value="InterPro"/>
</dbReference>
<dbReference type="InterPro" id="IPR050428">
    <property type="entry name" value="TCS_sensor_his_kinase"/>
</dbReference>
<dbReference type="Proteomes" id="UP000242231">
    <property type="component" value="Unassembled WGS sequence"/>
</dbReference>
<dbReference type="Pfam" id="PF00672">
    <property type="entry name" value="HAMP"/>
    <property type="match status" value="1"/>
</dbReference>
<comment type="function">
    <text evidence="14">Member of a two-component regulatory system.</text>
</comment>
<accession>A0A2P5TR57</accession>
<dbReference type="EMBL" id="MPZM01000002">
    <property type="protein sequence ID" value="PPL18225.1"/>
    <property type="molecule type" value="Genomic_DNA"/>
</dbReference>
<keyword evidence="7 14" id="KW-0812">Transmembrane</keyword>
<keyword evidence="4 14" id="KW-0997">Cell inner membrane</keyword>
<dbReference type="InterPro" id="IPR003594">
    <property type="entry name" value="HATPase_dom"/>
</dbReference>
<dbReference type="Gene3D" id="6.10.340.10">
    <property type="match status" value="1"/>
</dbReference>
<dbReference type="PANTHER" id="PTHR45436">
    <property type="entry name" value="SENSOR HISTIDINE KINASE YKOH"/>
    <property type="match status" value="1"/>
</dbReference>
<keyword evidence="6 14" id="KW-0808">Transferase</keyword>
<evidence type="ECO:0000259" key="16">
    <source>
        <dbReference type="PROSITE" id="PS50885"/>
    </source>
</evidence>
<comment type="caution">
    <text evidence="17">The sequence shown here is derived from an EMBL/GenBank/DDBJ whole genome shotgun (WGS) entry which is preliminary data.</text>
</comment>
<reference evidence="18" key="1">
    <citation type="submission" date="2016-11" db="EMBL/GenBank/DDBJ databases">
        <authorList>
            <person name="Sisinthy S."/>
            <person name="Ara S."/>
            <person name="Gundlapally S.R."/>
        </authorList>
    </citation>
    <scope>NUCLEOTIDE SEQUENCE [LARGE SCALE GENOMIC DNA]</scope>
    <source>
        <strain evidence="18">V1-41</strain>
    </source>
</reference>
<dbReference type="Pfam" id="PF02518">
    <property type="entry name" value="HATPase_c"/>
    <property type="match status" value="1"/>
</dbReference>
<keyword evidence="8 14" id="KW-0547">Nucleotide-binding</keyword>
<feature type="domain" description="HAMP" evidence="16">
    <location>
        <begin position="198"/>
        <end position="251"/>
    </location>
</feature>
<evidence type="ECO:0000256" key="11">
    <source>
        <dbReference type="ARBA" id="ARBA00022989"/>
    </source>
</evidence>
<dbReference type="SMART" id="SM00304">
    <property type="entry name" value="HAMP"/>
    <property type="match status" value="1"/>
</dbReference>
<evidence type="ECO:0000256" key="1">
    <source>
        <dbReference type="ARBA" id="ARBA00000085"/>
    </source>
</evidence>
<dbReference type="PROSITE" id="PS50109">
    <property type="entry name" value="HIS_KIN"/>
    <property type="match status" value="1"/>
</dbReference>
<keyword evidence="5" id="KW-0597">Phosphoprotein</keyword>
<dbReference type="Gene3D" id="1.10.287.130">
    <property type="match status" value="1"/>
</dbReference>
<dbReference type="InterPro" id="IPR048590">
    <property type="entry name" value="CusS-like_sensor"/>
</dbReference>
<dbReference type="Gene3D" id="3.30.565.10">
    <property type="entry name" value="Histidine kinase-like ATPase, C-terminal domain"/>
    <property type="match status" value="1"/>
</dbReference>
<evidence type="ECO:0000256" key="3">
    <source>
        <dbReference type="ARBA" id="ARBA00022475"/>
    </source>
</evidence>
<evidence type="ECO:0000256" key="9">
    <source>
        <dbReference type="ARBA" id="ARBA00022777"/>
    </source>
</evidence>
<keyword evidence="12 14" id="KW-0902">Two-component regulatory system</keyword>
<dbReference type="SUPFAM" id="SSF47384">
    <property type="entry name" value="Homodimeric domain of signal transducing histidine kinase"/>
    <property type="match status" value="1"/>
</dbReference>
<name>A0A2P5TR57_9GAMM</name>
<organism evidence="17 18">
    <name type="scientific">Oceanisphaera arctica</name>
    <dbReference type="NCBI Taxonomy" id="641510"/>
    <lineage>
        <taxon>Bacteria</taxon>
        <taxon>Pseudomonadati</taxon>
        <taxon>Pseudomonadota</taxon>
        <taxon>Gammaproteobacteria</taxon>
        <taxon>Aeromonadales</taxon>
        <taxon>Aeromonadaceae</taxon>
        <taxon>Oceanisphaera</taxon>
    </lineage>
</organism>
<gene>
    <name evidence="17" type="ORF">UN63_01560</name>
</gene>
<evidence type="ECO:0000256" key="6">
    <source>
        <dbReference type="ARBA" id="ARBA00022679"/>
    </source>
</evidence>
<evidence type="ECO:0000256" key="5">
    <source>
        <dbReference type="ARBA" id="ARBA00022553"/>
    </source>
</evidence>
<dbReference type="AlphaFoldDB" id="A0A2P5TR57"/>
<dbReference type="PROSITE" id="PS50885">
    <property type="entry name" value="HAMP"/>
    <property type="match status" value="1"/>
</dbReference>